<evidence type="ECO:0000313" key="2">
    <source>
        <dbReference type="Proteomes" id="UP000249557"/>
    </source>
</evidence>
<dbReference type="AlphaFoldDB" id="A0A2W5A2D5"/>
<sequence length="218" mass="24452">MYESEERRIKDGEPALNVRDTFRIHSTVYVLSDEADAQFLNALAGHDYIVKAGAGDYGYVAERSHKASPDEIINGLGALSTAMPLSFIVDMRYADGRKHKLEEPDLYKTVLSAASQRSDLGYYNRPNDRFFPEIIGRMGAFVTNLVDVKPALWHEFVHQAQFLHAQDFIKAFAAWSSKHSDGAPRKVRVDLGAYETVTVLPDDKFRPRPGGGMIFRLG</sequence>
<accession>A0A2W5A2D5</accession>
<proteinExistence type="predicted"/>
<dbReference type="EMBL" id="QFNK01000057">
    <property type="protein sequence ID" value="PZO87442.1"/>
    <property type="molecule type" value="Genomic_DNA"/>
</dbReference>
<evidence type="ECO:0000313" key="1">
    <source>
        <dbReference type="EMBL" id="PZO87442.1"/>
    </source>
</evidence>
<gene>
    <name evidence="1" type="ORF">DI626_03960</name>
</gene>
<organism evidence="1 2">
    <name type="scientific">Micavibrio aeruginosavorus</name>
    <dbReference type="NCBI Taxonomy" id="349221"/>
    <lineage>
        <taxon>Bacteria</taxon>
        <taxon>Pseudomonadati</taxon>
        <taxon>Bdellovibrionota</taxon>
        <taxon>Bdellovibrionia</taxon>
        <taxon>Bdellovibrionales</taxon>
        <taxon>Pseudobdellovibrionaceae</taxon>
        <taxon>Micavibrio</taxon>
    </lineage>
</organism>
<reference evidence="1 2" key="1">
    <citation type="submission" date="2017-08" db="EMBL/GenBank/DDBJ databases">
        <title>Infants hospitalized years apart are colonized by the same room-sourced microbial strains.</title>
        <authorList>
            <person name="Brooks B."/>
            <person name="Olm M.R."/>
            <person name="Firek B.A."/>
            <person name="Baker R."/>
            <person name="Thomas B.C."/>
            <person name="Morowitz M.J."/>
            <person name="Banfield J.F."/>
        </authorList>
    </citation>
    <scope>NUCLEOTIDE SEQUENCE [LARGE SCALE GENOMIC DNA]</scope>
    <source>
        <strain evidence="1">S2_018_000_R2_104</strain>
    </source>
</reference>
<protein>
    <submittedName>
        <fullName evidence="1">Uncharacterized protein</fullName>
    </submittedName>
</protein>
<comment type="caution">
    <text evidence="1">The sequence shown here is derived from an EMBL/GenBank/DDBJ whole genome shotgun (WGS) entry which is preliminary data.</text>
</comment>
<name>A0A2W5A2D5_9BACT</name>
<dbReference type="Proteomes" id="UP000249557">
    <property type="component" value="Unassembled WGS sequence"/>
</dbReference>